<keyword evidence="2" id="KW-0328">Glycosyltransferase</keyword>
<dbReference type="Gene3D" id="1.25.40.10">
    <property type="entry name" value="Tetratricopeptide repeat domain"/>
    <property type="match status" value="1"/>
</dbReference>
<keyword evidence="3" id="KW-0808">Transferase</keyword>
<evidence type="ECO:0000313" key="5">
    <source>
        <dbReference type="EMBL" id="PIW15594.1"/>
    </source>
</evidence>
<evidence type="ECO:0000256" key="2">
    <source>
        <dbReference type="ARBA" id="ARBA00022676"/>
    </source>
</evidence>
<dbReference type="InterPro" id="IPR019734">
    <property type="entry name" value="TPR_rpt"/>
</dbReference>
<protein>
    <recommendedName>
        <fullName evidence="7">O-GlcNAc transferase C-terminal domain-containing protein</fullName>
    </recommendedName>
</protein>
<keyword evidence="4" id="KW-0802">TPR repeat</keyword>
<organism evidence="5 6">
    <name type="scientific">bacterium (Candidatus Blackallbacteria) CG17_big_fil_post_rev_8_21_14_2_50_48_46</name>
    <dbReference type="NCBI Taxonomy" id="2014261"/>
    <lineage>
        <taxon>Bacteria</taxon>
        <taxon>Candidatus Blackallbacteria</taxon>
    </lineage>
</organism>
<dbReference type="PANTHER" id="PTHR44835">
    <property type="entry name" value="UDP-N-ACETYLGLUCOSAMINE--PEPTIDE N-ACETYLGLUCOSAMINYLTRANSFERASE SPINDLY-RELATED"/>
    <property type="match status" value="1"/>
</dbReference>
<dbReference type="Proteomes" id="UP000231019">
    <property type="component" value="Unassembled WGS sequence"/>
</dbReference>
<reference evidence="5 6" key="1">
    <citation type="submission" date="2017-09" db="EMBL/GenBank/DDBJ databases">
        <title>Depth-based differentiation of microbial function through sediment-hosted aquifers and enrichment of novel symbionts in the deep terrestrial subsurface.</title>
        <authorList>
            <person name="Probst A.J."/>
            <person name="Ladd B."/>
            <person name="Jarett J.K."/>
            <person name="Geller-Mcgrath D.E."/>
            <person name="Sieber C.M."/>
            <person name="Emerson J.B."/>
            <person name="Anantharaman K."/>
            <person name="Thomas B.C."/>
            <person name="Malmstrom R."/>
            <person name="Stieglmeier M."/>
            <person name="Klingl A."/>
            <person name="Woyke T."/>
            <person name="Ryan C.M."/>
            <person name="Banfield J.F."/>
        </authorList>
    </citation>
    <scope>NUCLEOTIDE SEQUENCE [LARGE SCALE GENOMIC DNA]</scope>
    <source>
        <strain evidence="5">CG17_big_fil_post_rev_8_21_14_2_50_48_46</strain>
    </source>
</reference>
<dbReference type="PANTHER" id="PTHR44835:SF1">
    <property type="entry name" value="PROTEIN O-GLCNAC TRANSFERASE"/>
    <property type="match status" value="1"/>
</dbReference>
<evidence type="ECO:0000256" key="4">
    <source>
        <dbReference type="PROSITE-ProRule" id="PRU00339"/>
    </source>
</evidence>
<accession>A0A2M7G1L3</accession>
<dbReference type="InterPro" id="IPR051939">
    <property type="entry name" value="Glycosyltr_41/O-GlcNAc_trsf"/>
</dbReference>
<gene>
    <name evidence="5" type="ORF">COW36_16730</name>
</gene>
<name>A0A2M7G1L3_9BACT</name>
<proteinExistence type="predicted"/>
<evidence type="ECO:0000313" key="6">
    <source>
        <dbReference type="Proteomes" id="UP000231019"/>
    </source>
</evidence>
<dbReference type="PROSITE" id="PS50005">
    <property type="entry name" value="TPR"/>
    <property type="match status" value="1"/>
</dbReference>
<comment type="caution">
    <text evidence="5">The sequence shown here is derived from an EMBL/GenBank/DDBJ whole genome shotgun (WGS) entry which is preliminary data.</text>
</comment>
<dbReference type="InterPro" id="IPR011990">
    <property type="entry name" value="TPR-like_helical_dom_sf"/>
</dbReference>
<dbReference type="GO" id="GO:0016757">
    <property type="term" value="F:glycosyltransferase activity"/>
    <property type="evidence" value="ECO:0007669"/>
    <property type="project" value="UniProtKB-KW"/>
</dbReference>
<comment type="pathway">
    <text evidence="1">Protein modification; protein glycosylation.</text>
</comment>
<feature type="repeat" description="TPR" evidence="4">
    <location>
        <begin position="73"/>
        <end position="106"/>
    </location>
</feature>
<dbReference type="SMART" id="SM00028">
    <property type="entry name" value="TPR"/>
    <property type="match status" value="3"/>
</dbReference>
<dbReference type="Gene3D" id="3.40.50.2000">
    <property type="entry name" value="Glycogen Phosphorylase B"/>
    <property type="match status" value="1"/>
</dbReference>
<dbReference type="EMBL" id="PFFQ01000050">
    <property type="protein sequence ID" value="PIW15594.1"/>
    <property type="molecule type" value="Genomic_DNA"/>
</dbReference>
<dbReference type="AlphaFoldDB" id="A0A2M7G1L3"/>
<evidence type="ECO:0008006" key="7">
    <source>
        <dbReference type="Google" id="ProtNLM"/>
    </source>
</evidence>
<evidence type="ECO:0000256" key="1">
    <source>
        <dbReference type="ARBA" id="ARBA00004922"/>
    </source>
</evidence>
<sequence length="557" mass="63480">MKPEETEAQLQKALHNLKAGKFQEAEQELQTLLQSSSHPGALLLLSSLKLSQNQVQLAIQLCLQALQIAPEDPDVHYSLGLAYYAHQEVEPALTHLRQATALNPKHTHALLRMGQIYLRHGLPFHAFACLEQGQGLLPEQAVDARAFSLAAWLCGFFEPFQSWIQRYFKQLNSPPLQLEVWSRYLDLLASQSEVSDQTLETQRLQIQWPEWNQPPSPPKRSEALLKLLFLLSASKAPPTPLLEECKKSQRWEIQVLYAESPQPGTPLVWRTEQTQQAIDPVAFLQTQPPNCILDLCGPELSESLQLAPYAPQTVWLKGLEAENGIPEIKPIKRFKLSHNQLCDKNSCLPLLWTDSLPELPVLPFPQGAPVAGYAGPLRYLSNQTLSYWGDLLLHLPDLRLCLFTQAFDDPLMRQYIEQVFQRRGISSYRLRFWGACTSQEPLRFFHQQIHLALAPFPQNSLKASCQALWLGRPLLTLNHPNWEQRNAAAAVLNTLELREWVCTSQDEFLTRAENLIAHPPEGTLLREKLQNSSLLNRKNWIDCFDHFLKRESEDHAA</sequence>
<evidence type="ECO:0000256" key="3">
    <source>
        <dbReference type="ARBA" id="ARBA00022679"/>
    </source>
</evidence>
<dbReference type="Pfam" id="PF13414">
    <property type="entry name" value="TPR_11"/>
    <property type="match status" value="1"/>
</dbReference>
<dbReference type="SUPFAM" id="SSF48452">
    <property type="entry name" value="TPR-like"/>
    <property type="match status" value="1"/>
</dbReference>